<dbReference type="Pfam" id="PF01425">
    <property type="entry name" value="Amidase"/>
    <property type="match status" value="1"/>
</dbReference>
<protein>
    <submittedName>
        <fullName evidence="3">Amidase family protein</fullName>
    </submittedName>
</protein>
<accession>A0ABV6PD09</accession>
<dbReference type="PANTHER" id="PTHR11895">
    <property type="entry name" value="TRANSAMIDASE"/>
    <property type="match status" value="1"/>
</dbReference>
<evidence type="ECO:0000256" key="1">
    <source>
        <dbReference type="ARBA" id="ARBA00009199"/>
    </source>
</evidence>
<reference evidence="3 4" key="1">
    <citation type="submission" date="2024-09" db="EMBL/GenBank/DDBJ databases">
        <authorList>
            <person name="Sun Q."/>
            <person name="Mori K."/>
        </authorList>
    </citation>
    <scope>NUCLEOTIDE SEQUENCE [LARGE SCALE GENOMIC DNA]</scope>
    <source>
        <strain evidence="3 4">NCAIM B.02604</strain>
    </source>
</reference>
<dbReference type="SUPFAM" id="SSF75304">
    <property type="entry name" value="Amidase signature (AS) enzymes"/>
    <property type="match status" value="1"/>
</dbReference>
<dbReference type="RefSeq" id="WP_377460617.1">
    <property type="nucleotide sequence ID" value="NZ_JBHLUB010000032.1"/>
</dbReference>
<dbReference type="InterPro" id="IPR000120">
    <property type="entry name" value="Amidase"/>
</dbReference>
<dbReference type="Gene3D" id="3.90.1300.10">
    <property type="entry name" value="Amidase signature (AS) domain"/>
    <property type="match status" value="1"/>
</dbReference>
<evidence type="ECO:0000259" key="2">
    <source>
        <dbReference type="Pfam" id="PF01425"/>
    </source>
</evidence>
<sequence length="440" mass="45610">MTTTVPSLQNLSTAKKLNCFISVDPSLFPENPAAVPGPEEFGKEQPLTHVPFVAKDIVDTGGLFPTTAGTPTLHNSRPKSVAPVIAALQKAGAVLYGTTNLHELSFGITSNNAHTGPVRNPVAPERSAGGSSGGTAVAVALGLAQFGIAADTGGSARLPAAFCGIYGFRPTHGRYDSAGVVPISPTRDTLGLMADSISTIATVDAVITGEAAWDTDEFADLQGLRIGVASDVFGQAFDPVVAEAFTQARHALARAGIELVEVDVSAAQEITTEISMPLCLAEFPQALQEYLDAAGTGLTVSEVAEQVASRDVRAVLDVALAYEHNTEQDHAQLAARRSEGQKAYAQALVEADVEFLIYPTSPAQAPEIAADGTTEHLGQRVDAFTLHTAHAHLAGCLGFPAASIQVASTGLPVGIDVAGGFNQDRRVLALADRMSALLLS</sequence>
<proteinExistence type="inferred from homology"/>
<name>A0ABV6PD09_9MICC</name>
<evidence type="ECO:0000313" key="3">
    <source>
        <dbReference type="EMBL" id="MFC0583003.1"/>
    </source>
</evidence>
<dbReference type="InterPro" id="IPR036928">
    <property type="entry name" value="AS_sf"/>
</dbReference>
<keyword evidence="4" id="KW-1185">Reference proteome</keyword>
<comment type="similarity">
    <text evidence="1">Belongs to the amidase family.</text>
</comment>
<evidence type="ECO:0000313" key="4">
    <source>
        <dbReference type="Proteomes" id="UP001589862"/>
    </source>
</evidence>
<comment type="caution">
    <text evidence="3">The sequence shown here is derived from an EMBL/GenBank/DDBJ whole genome shotgun (WGS) entry which is preliminary data.</text>
</comment>
<dbReference type="EMBL" id="JBHLUB010000032">
    <property type="protein sequence ID" value="MFC0583003.1"/>
    <property type="molecule type" value="Genomic_DNA"/>
</dbReference>
<dbReference type="PANTHER" id="PTHR11895:SF7">
    <property type="entry name" value="GLUTAMYL-TRNA(GLN) AMIDOTRANSFERASE SUBUNIT A, MITOCHONDRIAL"/>
    <property type="match status" value="1"/>
</dbReference>
<organism evidence="3 4">
    <name type="scientific">Micrococcoides hystricis</name>
    <dbReference type="NCBI Taxonomy" id="1572761"/>
    <lineage>
        <taxon>Bacteria</taxon>
        <taxon>Bacillati</taxon>
        <taxon>Actinomycetota</taxon>
        <taxon>Actinomycetes</taxon>
        <taxon>Micrococcales</taxon>
        <taxon>Micrococcaceae</taxon>
        <taxon>Micrococcoides</taxon>
    </lineage>
</organism>
<gene>
    <name evidence="3" type="ORF">ACFFFR_11555</name>
</gene>
<feature type="domain" description="Amidase" evidence="2">
    <location>
        <begin position="13"/>
        <end position="428"/>
    </location>
</feature>
<dbReference type="InterPro" id="IPR023631">
    <property type="entry name" value="Amidase_dom"/>
</dbReference>
<dbReference type="Proteomes" id="UP001589862">
    <property type="component" value="Unassembled WGS sequence"/>
</dbReference>